<dbReference type="GO" id="GO:0046982">
    <property type="term" value="F:protein heterodimerization activity"/>
    <property type="evidence" value="ECO:0007669"/>
    <property type="project" value="InterPro"/>
</dbReference>
<proteinExistence type="predicted"/>
<protein>
    <recommendedName>
        <fullName evidence="3">Taf9</fullName>
    </recommendedName>
</protein>
<dbReference type="GO" id="GO:0006352">
    <property type="term" value="P:DNA-templated transcription initiation"/>
    <property type="evidence" value="ECO:0007669"/>
    <property type="project" value="InterPro"/>
</dbReference>
<dbReference type="EMBL" id="CP000883">
    <property type="protein sequence ID" value="ABW98299.1"/>
    <property type="molecule type" value="Genomic_DNA"/>
</dbReference>
<dbReference type="Proteomes" id="UP000243127">
    <property type="component" value="Nucleomorph 3"/>
</dbReference>
<dbReference type="RefSeq" id="XP_001712624.1">
    <property type="nucleotide sequence ID" value="XM_001712572.1"/>
</dbReference>
<dbReference type="Gene3D" id="1.10.20.10">
    <property type="entry name" value="Histone, subunit A"/>
    <property type="match status" value="1"/>
</dbReference>
<reference evidence="1 2" key="1">
    <citation type="journal article" date="2007" name="Proc. Natl. Acad. Sci. U.S.A.">
        <title>Nucleomorph genome of Hemiselmis andersenii reveals complete intron loss and compaction as a driver of protein structure and function.</title>
        <authorList>
            <person name="Lane C.E."/>
            <person name="van den Heuvel K."/>
            <person name="Kozera C."/>
            <person name="Curtis B.A."/>
            <person name="Parsons B.J."/>
            <person name="Bowman S."/>
            <person name="Archibald J.M."/>
        </authorList>
    </citation>
    <scope>NUCLEOTIDE SEQUENCE [LARGE SCALE GENOMIC DNA]</scope>
    <source>
        <strain evidence="1 2">CCMP644</strain>
    </source>
</reference>
<gene>
    <name evidence="1" type="ORF">HAN_3g497</name>
</gene>
<name>A9BLB6_HEMAN</name>
<organism evidence="1 2">
    <name type="scientific">Hemiselmis andersenii</name>
    <name type="common">Cryptophyte alga</name>
    <dbReference type="NCBI Taxonomy" id="464988"/>
    <lineage>
        <taxon>Eukaryota</taxon>
        <taxon>Cryptophyceae</taxon>
        <taxon>Cryptomonadales</taxon>
        <taxon>Hemiselmidaceae</taxon>
        <taxon>Hemiselmis</taxon>
    </lineage>
</organism>
<sequence>MKKEKPSDLMNVYKLLKKAGISNFENSIPSLFLDLIYEFIWDILYKSKIIAKHSGRSVISKIDLEIACKLEFQILQDKPLNDEKLFFSRNMLNSLILKEKNQMTFPPSSFSPTDFFTENFKFKF</sequence>
<geneLocation type="nucleomorph" evidence="1"/>
<dbReference type="AlphaFoldDB" id="A9BLB6"/>
<evidence type="ECO:0000313" key="1">
    <source>
        <dbReference type="EMBL" id="ABW98299.1"/>
    </source>
</evidence>
<dbReference type="InterPro" id="IPR003162">
    <property type="entry name" value="TFIID-31"/>
</dbReference>
<keyword evidence="1" id="KW-0542">Nucleomorph</keyword>
<dbReference type="Pfam" id="PF02291">
    <property type="entry name" value="TFIID-31kDa"/>
    <property type="match status" value="1"/>
</dbReference>
<evidence type="ECO:0008006" key="3">
    <source>
        <dbReference type="Google" id="ProtNLM"/>
    </source>
</evidence>
<dbReference type="GeneID" id="5739481"/>
<evidence type="ECO:0000313" key="2">
    <source>
        <dbReference type="Proteomes" id="UP000243127"/>
    </source>
</evidence>
<accession>A9BLB6</accession>
<dbReference type="InterPro" id="IPR009072">
    <property type="entry name" value="Histone-fold"/>
</dbReference>
<dbReference type="SUPFAM" id="SSF47113">
    <property type="entry name" value="Histone-fold"/>
    <property type="match status" value="1"/>
</dbReference>